<sequence length="397" mass="43676">MTVILMLLLWGMALLLFIPCLVLFIECLAACLPAHHEASATEKRSATVAVLMPAHNEATVIEKTITNLLPQLQKSDRLVVIADNCIDQTADLARQLGVTVIERQNLEQRGKGYALDYALQFLKADPPDVVIVIDADMITATNSIDELANMCYASGRPVQGIDLLEPPSNPSAKETISALAFLVKNRVRSTGLSRLGLPCLLCGTGMAIPWSILQQVSLNSGNIVEDMQLGVDLAIAGYPALFCPNAKVTGTFPSVEQIAKTQRTRWEHGHLNTLLTQVPRLLKAAISQKRLDLLSLALELGVPPLSFLVLLWGIAIIIGLLAGIISGIWLPVFLIILAGLLLFVAILMAWYRFGRPMIEKKALLSIPFYLVWKIPLYFAFLIRPENKWIKTQRDNLS</sequence>
<dbReference type="Gene3D" id="3.90.550.10">
    <property type="entry name" value="Spore Coat Polysaccharide Biosynthesis Protein SpsA, Chain A"/>
    <property type="match status" value="1"/>
</dbReference>
<keyword evidence="3" id="KW-1185">Reference proteome</keyword>
<keyword evidence="2" id="KW-0808">Transferase</keyword>
<dbReference type="Pfam" id="PF13641">
    <property type="entry name" value="Glyco_tranf_2_3"/>
    <property type="match status" value="1"/>
</dbReference>
<reference evidence="2 3" key="1">
    <citation type="submission" date="2018-03" db="EMBL/GenBank/DDBJ databases">
        <title>The ancient ancestry and fast evolution of plastids.</title>
        <authorList>
            <person name="Moore K.R."/>
            <person name="Magnabosco C."/>
            <person name="Momper L."/>
            <person name="Gold D.A."/>
            <person name="Bosak T."/>
            <person name="Fournier G.P."/>
        </authorList>
    </citation>
    <scope>NUCLEOTIDE SEQUENCE [LARGE SCALE GENOMIC DNA]</scope>
    <source>
        <strain evidence="2 3">CCALA 016</strain>
    </source>
</reference>
<dbReference type="EMBL" id="PXOH01000015">
    <property type="protein sequence ID" value="PSF36181.1"/>
    <property type="molecule type" value="Genomic_DNA"/>
</dbReference>
<comment type="caution">
    <text evidence="2">The sequence shown here is derived from an EMBL/GenBank/DDBJ whole genome shotgun (WGS) entry which is preliminary data.</text>
</comment>
<name>A0A2T1LWA4_9CHRO</name>
<dbReference type="GO" id="GO:0016740">
    <property type="term" value="F:transferase activity"/>
    <property type="evidence" value="ECO:0007669"/>
    <property type="project" value="UniProtKB-KW"/>
</dbReference>
<keyword evidence="1" id="KW-0812">Transmembrane</keyword>
<evidence type="ECO:0000256" key="1">
    <source>
        <dbReference type="SAM" id="Phobius"/>
    </source>
</evidence>
<dbReference type="InterPro" id="IPR050256">
    <property type="entry name" value="Glycosyltransferase_2"/>
</dbReference>
<keyword evidence="1" id="KW-1133">Transmembrane helix</keyword>
<evidence type="ECO:0000313" key="2">
    <source>
        <dbReference type="EMBL" id="PSF36181.1"/>
    </source>
</evidence>
<dbReference type="Proteomes" id="UP000239001">
    <property type="component" value="Unassembled WGS sequence"/>
</dbReference>
<dbReference type="OrthoDB" id="9797391at2"/>
<proteinExistence type="predicted"/>
<dbReference type="CDD" id="cd06438">
    <property type="entry name" value="EpsO_like"/>
    <property type="match status" value="1"/>
</dbReference>
<dbReference type="RefSeq" id="WP_106457576.1">
    <property type="nucleotide sequence ID" value="NZ_PXOH01000015.1"/>
</dbReference>
<dbReference type="SUPFAM" id="SSF53448">
    <property type="entry name" value="Nucleotide-diphospho-sugar transferases"/>
    <property type="match status" value="1"/>
</dbReference>
<evidence type="ECO:0000313" key="3">
    <source>
        <dbReference type="Proteomes" id="UP000239001"/>
    </source>
</evidence>
<dbReference type="InterPro" id="IPR029044">
    <property type="entry name" value="Nucleotide-diphossugar_trans"/>
</dbReference>
<protein>
    <submittedName>
        <fullName evidence="2">Glycosyl transferase</fullName>
    </submittedName>
</protein>
<dbReference type="PANTHER" id="PTHR48090">
    <property type="entry name" value="UNDECAPRENYL-PHOSPHATE 4-DEOXY-4-FORMAMIDO-L-ARABINOSE TRANSFERASE-RELATED"/>
    <property type="match status" value="1"/>
</dbReference>
<feature type="transmembrane region" description="Helical" evidence="1">
    <location>
        <begin position="328"/>
        <end position="350"/>
    </location>
</feature>
<feature type="transmembrane region" description="Helical" evidence="1">
    <location>
        <begin position="362"/>
        <end position="382"/>
    </location>
</feature>
<gene>
    <name evidence="2" type="ORF">C7H19_14385</name>
</gene>
<organism evidence="2 3">
    <name type="scientific">Aphanothece hegewaldii CCALA 016</name>
    <dbReference type="NCBI Taxonomy" id="2107694"/>
    <lineage>
        <taxon>Bacteria</taxon>
        <taxon>Bacillati</taxon>
        <taxon>Cyanobacteriota</taxon>
        <taxon>Cyanophyceae</taxon>
        <taxon>Oscillatoriophycideae</taxon>
        <taxon>Chroococcales</taxon>
        <taxon>Aphanothecaceae</taxon>
        <taxon>Aphanothece</taxon>
    </lineage>
</organism>
<feature type="transmembrane region" description="Helical" evidence="1">
    <location>
        <begin position="296"/>
        <end position="322"/>
    </location>
</feature>
<reference evidence="2 3" key="2">
    <citation type="submission" date="2018-03" db="EMBL/GenBank/DDBJ databases">
        <authorList>
            <person name="Keele B.F."/>
        </authorList>
    </citation>
    <scope>NUCLEOTIDE SEQUENCE [LARGE SCALE GENOMIC DNA]</scope>
    <source>
        <strain evidence="2 3">CCALA 016</strain>
    </source>
</reference>
<dbReference type="AlphaFoldDB" id="A0A2T1LWA4"/>
<accession>A0A2T1LWA4</accession>
<keyword evidence="1" id="KW-0472">Membrane</keyword>
<dbReference type="PANTHER" id="PTHR48090:SF6">
    <property type="entry name" value="SLR5056 PROTEIN"/>
    <property type="match status" value="1"/>
</dbReference>